<comment type="caution">
    <text evidence="1">The sequence shown here is derived from an EMBL/GenBank/DDBJ whole genome shotgun (WGS) entry which is preliminary data.</text>
</comment>
<sequence length="135" mass="15428">MQIQQVSRTLSSHIYSGEGSINLWTGKSYKWSRRKRVKPTDTAHGANSSHHAGNAMTSAYCVIDKQFSTSPDQLPSSFSSSLFLFFSFLTFCSHRRNLSTFLKEFSLLSKRGQNKKRTMGWKGRENLDNVPLRMK</sequence>
<evidence type="ECO:0000313" key="1">
    <source>
        <dbReference type="EMBL" id="GIY19080.1"/>
    </source>
</evidence>
<evidence type="ECO:0000313" key="2">
    <source>
        <dbReference type="Proteomes" id="UP001054945"/>
    </source>
</evidence>
<name>A0AAV4RBJ7_CAEEX</name>
<organism evidence="1 2">
    <name type="scientific">Caerostris extrusa</name>
    <name type="common">Bark spider</name>
    <name type="synonym">Caerostris bankana</name>
    <dbReference type="NCBI Taxonomy" id="172846"/>
    <lineage>
        <taxon>Eukaryota</taxon>
        <taxon>Metazoa</taxon>
        <taxon>Ecdysozoa</taxon>
        <taxon>Arthropoda</taxon>
        <taxon>Chelicerata</taxon>
        <taxon>Arachnida</taxon>
        <taxon>Araneae</taxon>
        <taxon>Araneomorphae</taxon>
        <taxon>Entelegynae</taxon>
        <taxon>Araneoidea</taxon>
        <taxon>Araneidae</taxon>
        <taxon>Caerostris</taxon>
    </lineage>
</organism>
<dbReference type="EMBL" id="BPLR01007714">
    <property type="protein sequence ID" value="GIY19080.1"/>
    <property type="molecule type" value="Genomic_DNA"/>
</dbReference>
<accession>A0AAV4RBJ7</accession>
<dbReference type="AlphaFoldDB" id="A0AAV4RBJ7"/>
<keyword evidence="2" id="KW-1185">Reference proteome</keyword>
<protein>
    <submittedName>
        <fullName evidence="1">Uncharacterized protein</fullName>
    </submittedName>
</protein>
<dbReference type="Proteomes" id="UP001054945">
    <property type="component" value="Unassembled WGS sequence"/>
</dbReference>
<gene>
    <name evidence="1" type="ORF">CEXT_79531</name>
</gene>
<reference evidence="1 2" key="1">
    <citation type="submission" date="2021-06" db="EMBL/GenBank/DDBJ databases">
        <title>Caerostris extrusa draft genome.</title>
        <authorList>
            <person name="Kono N."/>
            <person name="Arakawa K."/>
        </authorList>
    </citation>
    <scope>NUCLEOTIDE SEQUENCE [LARGE SCALE GENOMIC DNA]</scope>
</reference>
<proteinExistence type="predicted"/>